<name>A0AAD2CHA6_9STRA</name>
<protein>
    <submittedName>
        <fullName evidence="1">Uncharacterized protein</fullName>
    </submittedName>
</protein>
<dbReference type="EMBL" id="CAKOGP040000358">
    <property type="protein sequence ID" value="CAJ1934674.1"/>
    <property type="molecule type" value="Genomic_DNA"/>
</dbReference>
<dbReference type="AlphaFoldDB" id="A0AAD2CHA6"/>
<comment type="caution">
    <text evidence="1">The sequence shown here is derived from an EMBL/GenBank/DDBJ whole genome shotgun (WGS) entry which is preliminary data.</text>
</comment>
<reference evidence="1" key="1">
    <citation type="submission" date="2023-08" db="EMBL/GenBank/DDBJ databases">
        <authorList>
            <person name="Audoor S."/>
            <person name="Bilcke G."/>
        </authorList>
    </citation>
    <scope>NUCLEOTIDE SEQUENCE</scope>
</reference>
<proteinExistence type="predicted"/>
<organism evidence="1 2">
    <name type="scientific">Cylindrotheca closterium</name>
    <dbReference type="NCBI Taxonomy" id="2856"/>
    <lineage>
        <taxon>Eukaryota</taxon>
        <taxon>Sar</taxon>
        <taxon>Stramenopiles</taxon>
        <taxon>Ochrophyta</taxon>
        <taxon>Bacillariophyta</taxon>
        <taxon>Bacillariophyceae</taxon>
        <taxon>Bacillariophycidae</taxon>
        <taxon>Bacillariales</taxon>
        <taxon>Bacillariaceae</taxon>
        <taxon>Cylindrotheca</taxon>
    </lineage>
</organism>
<dbReference type="Proteomes" id="UP001295423">
    <property type="component" value="Unassembled WGS sequence"/>
</dbReference>
<evidence type="ECO:0000313" key="2">
    <source>
        <dbReference type="Proteomes" id="UP001295423"/>
    </source>
</evidence>
<accession>A0AAD2CHA6</accession>
<gene>
    <name evidence="1" type="ORF">CYCCA115_LOCUS4014</name>
</gene>
<sequence length="333" mass="37047">MLQAQQNGRNFTIFASGGSLTAGAAKHQESAPDGARYYSKLASYLNMLLLTTTSTTSNQSSVVEKQTTTVQAIGQEHGARTGLHTAIFFDSFIPTDTDLLLWELELILETPKQTLLVWLQEVSRMKTPAKVILLYYWDTLYTPNETTNEIGCQVFQANSDIARQFDFVLGHVNVASYIKEGDFPGCSIWKTCPLLPDTHHASKLGHLATPVYHCGGTSENKSFSLIAPLKPMKEVRVVLLVFKRHGSIIKVADIDLFLNGANTTTNGELVPMQASKDPTIHQEWPCHLVAGWSAFADTYWYVFAKPQPLVHLMRLCTPSKVRSTPKIQTVAFW</sequence>
<evidence type="ECO:0000313" key="1">
    <source>
        <dbReference type="EMBL" id="CAJ1934674.1"/>
    </source>
</evidence>
<keyword evidence="2" id="KW-1185">Reference proteome</keyword>